<reference evidence="3" key="1">
    <citation type="submission" date="2020-05" db="EMBL/GenBank/DDBJ databases">
        <title>Mycena genomes resolve the evolution of fungal bioluminescence.</title>
        <authorList>
            <person name="Tsai I.J."/>
        </authorList>
    </citation>
    <scope>NUCLEOTIDE SEQUENCE</scope>
    <source>
        <strain evidence="3">160909Yilan</strain>
    </source>
</reference>
<dbReference type="SMART" id="SM00028">
    <property type="entry name" value="TPR"/>
    <property type="match status" value="11"/>
</dbReference>
<gene>
    <name evidence="3" type="ORF">MSAN_02088900</name>
</gene>
<dbReference type="Pfam" id="PF13374">
    <property type="entry name" value="TPR_10"/>
    <property type="match status" value="4"/>
</dbReference>
<evidence type="ECO:0000259" key="2">
    <source>
        <dbReference type="Pfam" id="PF25000"/>
    </source>
</evidence>
<evidence type="ECO:0000313" key="4">
    <source>
        <dbReference type="Proteomes" id="UP000623467"/>
    </source>
</evidence>
<dbReference type="OrthoDB" id="3259098at2759"/>
<dbReference type="InterPro" id="IPR011990">
    <property type="entry name" value="TPR-like_helical_dom_sf"/>
</dbReference>
<dbReference type="SUPFAM" id="SSF48452">
    <property type="entry name" value="TPR-like"/>
    <property type="match status" value="4"/>
</dbReference>
<keyword evidence="4" id="KW-1185">Reference proteome</keyword>
<dbReference type="InterPro" id="IPR056681">
    <property type="entry name" value="DUF7779"/>
</dbReference>
<comment type="caution">
    <text evidence="3">The sequence shown here is derived from an EMBL/GenBank/DDBJ whole genome shotgun (WGS) entry which is preliminary data.</text>
</comment>
<dbReference type="PANTHER" id="PTHR46082">
    <property type="entry name" value="ATP/GTP-BINDING PROTEIN-RELATED"/>
    <property type="match status" value="1"/>
</dbReference>
<sequence>MGSPADTEMSQITSMLALSEQLEGTLLITDHSRPLQLSITGGQGGSGGPGHSNAATGGRGGDGLGPTFNITAQQLYLTTLASEKASQQGKIQAAQIGLKCPLPSRKFQGRKDILDKMHNFFTSDRGIQKIYLLHGLGGAGKTQIALEFIKNSSSCFSDIFFIDMSTIMTIDTGLKNIAIMKGFGDSQQDGLQWLTSKVEEWLVLFDNADDPSINLHDFIPECDHGNIVITSRNPGLSLHAGSHTLVSDMEEADAIALLLGTAEQEATVHNKQIAADIVKALYCLPLAIVQAGAFISNSRNLGNYLDLYTKNQARLLSAKPAQSQDHYQWTVYTTWELSFNQLSPPAAMLLQHCSFLHSNGIAEEIFCYASKYEIISSGPSEEELQQPLEFLSYFSGPTGDWDSLQFVSVTNELRAYSLISFDEGKKHFSVHPLVHMWGQARMSNPDKYRSTVGAILGMAISQRPKWDRILPSLVLRPHLELTLQNGVFLPLVFRQGYALVLEEAGKEEQAAKVLETVLEECEQILGDDHLDTIWAMGNLGSIYHQLGDYQNAKKLEVIVLEKRRQILGDDHPATIGAMRNLGITYRKLGEYQNAKDLQVIVLEKYKQILGEDHPETIWAMGHLGNTYRELGDYQNAMNLEVIVLEKRKQILGEDHLDTLWAMGNLGITYGNLGKYHNAKDLHIFVLEKRKQTLGEDHPDTIWAMGNLGSTYRRMGEYQNAKDLQVIVLEKCKQILGDDHPDTLRAMGNLGITYGELGEYQNAKDLQVIVLEKRKQILGEDHPGTVWAMGNLGHTYRQLGDYQNAKKLEVIVLEKCKQILGDNHPDTIWAMGNLGSTYRQMREYQNAKDLQVIVLEKRKQILGDDHPDTIVAMRNLGSTYGQLGEYQNAKDLHVTVLEKYKQVLGADHPSTIRAMGNLGYTYRQLGDYQNAKKLEVIVLEKCKQILGDNHPDTMLAMNNLGITYRQMREYQFVKDLQVIILEKHKQILGDDHPDTIGAMGILGSTYGQLGEYQNAKKLEVIVLEKRKTDPW</sequence>
<dbReference type="InterPro" id="IPR053137">
    <property type="entry name" value="NLR-like"/>
</dbReference>
<dbReference type="InterPro" id="IPR019734">
    <property type="entry name" value="TPR_rpt"/>
</dbReference>
<dbReference type="Gene3D" id="3.40.50.300">
    <property type="entry name" value="P-loop containing nucleotide triphosphate hydrolases"/>
    <property type="match status" value="1"/>
</dbReference>
<dbReference type="Pfam" id="PF25000">
    <property type="entry name" value="DUF7779"/>
    <property type="match status" value="1"/>
</dbReference>
<feature type="region of interest" description="Disordered" evidence="1">
    <location>
        <begin position="37"/>
        <end position="63"/>
    </location>
</feature>
<dbReference type="PANTHER" id="PTHR46082:SF11">
    <property type="entry name" value="AAA+ ATPASE DOMAIN-CONTAINING PROTEIN-RELATED"/>
    <property type="match status" value="1"/>
</dbReference>
<dbReference type="SUPFAM" id="SSF52540">
    <property type="entry name" value="P-loop containing nucleoside triphosphate hydrolases"/>
    <property type="match status" value="1"/>
</dbReference>
<dbReference type="EMBL" id="JACAZH010000028">
    <property type="protein sequence ID" value="KAF7341031.1"/>
    <property type="molecule type" value="Genomic_DNA"/>
</dbReference>
<evidence type="ECO:0000313" key="3">
    <source>
        <dbReference type="EMBL" id="KAF7341031.1"/>
    </source>
</evidence>
<dbReference type="AlphaFoldDB" id="A0A8H6XIA9"/>
<evidence type="ECO:0000256" key="1">
    <source>
        <dbReference type="SAM" id="MobiDB-lite"/>
    </source>
</evidence>
<name>A0A8H6XIA9_9AGAR</name>
<feature type="compositionally biased region" description="Gly residues" evidence="1">
    <location>
        <begin position="41"/>
        <end position="50"/>
    </location>
</feature>
<dbReference type="InterPro" id="IPR027417">
    <property type="entry name" value="P-loop_NTPase"/>
</dbReference>
<dbReference type="Pfam" id="PF13424">
    <property type="entry name" value="TPR_12"/>
    <property type="match status" value="4"/>
</dbReference>
<proteinExistence type="predicted"/>
<accession>A0A8H6XIA9</accession>
<organism evidence="3 4">
    <name type="scientific">Mycena sanguinolenta</name>
    <dbReference type="NCBI Taxonomy" id="230812"/>
    <lineage>
        <taxon>Eukaryota</taxon>
        <taxon>Fungi</taxon>
        <taxon>Dikarya</taxon>
        <taxon>Basidiomycota</taxon>
        <taxon>Agaricomycotina</taxon>
        <taxon>Agaricomycetes</taxon>
        <taxon>Agaricomycetidae</taxon>
        <taxon>Agaricales</taxon>
        <taxon>Marasmiineae</taxon>
        <taxon>Mycenaceae</taxon>
        <taxon>Mycena</taxon>
    </lineage>
</organism>
<protein>
    <submittedName>
        <fullName evidence="3">FabD/lysophospholipase-like protein</fullName>
    </submittedName>
</protein>
<feature type="domain" description="DUF7779" evidence="2">
    <location>
        <begin position="338"/>
        <end position="444"/>
    </location>
</feature>
<dbReference type="Proteomes" id="UP000623467">
    <property type="component" value="Unassembled WGS sequence"/>
</dbReference>
<dbReference type="Gene3D" id="1.25.40.10">
    <property type="entry name" value="Tetratricopeptide repeat domain"/>
    <property type="match status" value="3"/>
</dbReference>